<keyword evidence="2" id="KW-1185">Reference proteome</keyword>
<dbReference type="Proteomes" id="UP001175211">
    <property type="component" value="Unassembled WGS sequence"/>
</dbReference>
<organism evidence="1 2">
    <name type="scientific">Armillaria tabescens</name>
    <name type="common">Ringless honey mushroom</name>
    <name type="synonym">Agaricus tabescens</name>
    <dbReference type="NCBI Taxonomy" id="1929756"/>
    <lineage>
        <taxon>Eukaryota</taxon>
        <taxon>Fungi</taxon>
        <taxon>Dikarya</taxon>
        <taxon>Basidiomycota</taxon>
        <taxon>Agaricomycotina</taxon>
        <taxon>Agaricomycetes</taxon>
        <taxon>Agaricomycetidae</taxon>
        <taxon>Agaricales</taxon>
        <taxon>Marasmiineae</taxon>
        <taxon>Physalacriaceae</taxon>
        <taxon>Desarmillaria</taxon>
    </lineage>
</organism>
<comment type="caution">
    <text evidence="1">The sequence shown here is derived from an EMBL/GenBank/DDBJ whole genome shotgun (WGS) entry which is preliminary data.</text>
</comment>
<protein>
    <recommendedName>
        <fullName evidence="3">F-box domain-containing protein</fullName>
    </recommendedName>
</protein>
<dbReference type="SUPFAM" id="SSF52047">
    <property type="entry name" value="RNI-like"/>
    <property type="match status" value="1"/>
</dbReference>
<dbReference type="Gene3D" id="3.80.10.10">
    <property type="entry name" value="Ribonuclease Inhibitor"/>
    <property type="match status" value="1"/>
</dbReference>
<reference evidence="1" key="1">
    <citation type="submission" date="2023-06" db="EMBL/GenBank/DDBJ databases">
        <authorList>
            <consortium name="Lawrence Berkeley National Laboratory"/>
            <person name="Ahrendt S."/>
            <person name="Sahu N."/>
            <person name="Indic B."/>
            <person name="Wong-Bajracharya J."/>
            <person name="Merenyi Z."/>
            <person name="Ke H.-M."/>
            <person name="Monk M."/>
            <person name="Kocsube S."/>
            <person name="Drula E."/>
            <person name="Lipzen A."/>
            <person name="Balint B."/>
            <person name="Henrissat B."/>
            <person name="Andreopoulos B."/>
            <person name="Martin F.M."/>
            <person name="Harder C.B."/>
            <person name="Rigling D."/>
            <person name="Ford K.L."/>
            <person name="Foster G.D."/>
            <person name="Pangilinan J."/>
            <person name="Papanicolaou A."/>
            <person name="Barry K."/>
            <person name="LaButti K."/>
            <person name="Viragh M."/>
            <person name="Koriabine M."/>
            <person name="Yan M."/>
            <person name="Riley R."/>
            <person name="Champramary S."/>
            <person name="Plett K.L."/>
            <person name="Tsai I.J."/>
            <person name="Slot J."/>
            <person name="Sipos G."/>
            <person name="Plett J."/>
            <person name="Nagy L.G."/>
            <person name="Grigoriev I.V."/>
        </authorList>
    </citation>
    <scope>NUCLEOTIDE SEQUENCE</scope>
    <source>
        <strain evidence="1">CCBAS 213</strain>
    </source>
</reference>
<evidence type="ECO:0000313" key="2">
    <source>
        <dbReference type="Proteomes" id="UP001175211"/>
    </source>
</evidence>
<dbReference type="RefSeq" id="XP_060329918.1">
    <property type="nucleotide sequence ID" value="XM_060479323.1"/>
</dbReference>
<proteinExistence type="predicted"/>
<sequence>MSSNIVTFPDICSTRGSFTMRRISSDARTPRISELLRCNDVPSDSELSEFRDIIQQGPGRIANLDQKIAHTKELLEALINHRNVVEANIEDAKVLSSPVRRLPPDVLRSIALETIPSPSEIMSIIMTIVGSPELWSSVLLKITYRPNAPLSSFCRPLFLLVLHLERSRNVPLTFRLLNTTRTAEHPFLSLISARASSIKNLYLPSNPDCSLEGLACSRGSWNSLHHLKIGLASDTRIERIFDSFEYAPNLRVLEASAKKPEEILLIPWVQLTQLSLRASNALDLEVLRRAKNIKSLEIIGERDFRMSLSEGYEAISLPFLTSLTLWLEAVSMDFLSFFIPSLTDLFLIYALMVEKPLFSRLNTPNVITTLKLTRSQLDFVSTEPCAFPGLSSLLNSVPHLRHLVIASGKALSSDDICTLIPSPAQTPLPRLKTLDLRGCKFEFHHSELVDMVNIRRQENNPDIDRLETIYLSAPLSLNGLYRRLWKSLRDGGLKVVYGNL</sequence>
<dbReference type="EMBL" id="JAUEPS010000021">
    <property type="protein sequence ID" value="KAK0457606.1"/>
    <property type="molecule type" value="Genomic_DNA"/>
</dbReference>
<gene>
    <name evidence="1" type="ORF">EV420DRAFT_1689161</name>
</gene>
<name>A0AA39N489_ARMTA</name>
<dbReference type="GeneID" id="85362871"/>
<dbReference type="AlphaFoldDB" id="A0AA39N489"/>
<accession>A0AA39N489</accession>
<dbReference type="InterPro" id="IPR032675">
    <property type="entry name" value="LRR_dom_sf"/>
</dbReference>
<evidence type="ECO:0008006" key="3">
    <source>
        <dbReference type="Google" id="ProtNLM"/>
    </source>
</evidence>
<evidence type="ECO:0000313" key="1">
    <source>
        <dbReference type="EMBL" id="KAK0457606.1"/>
    </source>
</evidence>